<proteinExistence type="predicted"/>
<dbReference type="AlphaFoldDB" id="A0A0S6VQ99"/>
<reference evidence="3" key="1">
    <citation type="journal article" date="2015" name="PeerJ">
        <title>First genomic representation of candidate bacterial phylum KSB3 points to enhanced environmental sensing as a trigger of wastewater bulking.</title>
        <authorList>
            <person name="Sekiguchi Y."/>
            <person name="Ohashi A."/>
            <person name="Parks D.H."/>
            <person name="Yamauchi T."/>
            <person name="Tyson G.W."/>
            <person name="Hugenholtz P."/>
        </authorList>
    </citation>
    <scope>NUCLEOTIDE SEQUENCE [LARGE SCALE GENOMIC DNA]</scope>
</reference>
<sequence>MSSGIRTKITMSDVLACGIELVVCAGLVFVVTFSSMIFNVISESSSTAAEESGTNNTTSSGVRKISPLPTPRPLPTTTPLPTYGGTIGYVPPNTGRWVVAQYWGYERNYPQQIQYQWVQVQR</sequence>
<dbReference type="HOGENOM" id="CLU_2022171_0_0_0"/>
<evidence type="ECO:0000313" key="4">
    <source>
        <dbReference type="Proteomes" id="UP000030700"/>
    </source>
</evidence>
<protein>
    <submittedName>
        <fullName evidence="3">Uncharacterized protein</fullName>
    </submittedName>
</protein>
<feature type="transmembrane region" description="Helical" evidence="2">
    <location>
        <begin position="12"/>
        <end position="38"/>
    </location>
</feature>
<evidence type="ECO:0000256" key="2">
    <source>
        <dbReference type="SAM" id="Phobius"/>
    </source>
</evidence>
<feature type="region of interest" description="Disordered" evidence="1">
    <location>
        <begin position="44"/>
        <end position="79"/>
    </location>
</feature>
<feature type="compositionally biased region" description="Pro residues" evidence="1">
    <location>
        <begin position="68"/>
        <end position="78"/>
    </location>
</feature>
<name>A0A0S6VQ99_9BACT</name>
<evidence type="ECO:0000313" key="3">
    <source>
        <dbReference type="EMBL" id="GAK49384.1"/>
    </source>
</evidence>
<dbReference type="Proteomes" id="UP000030700">
    <property type="component" value="Unassembled WGS sequence"/>
</dbReference>
<organism evidence="3">
    <name type="scientific">Candidatus Moduliflexus flocculans</name>
    <dbReference type="NCBI Taxonomy" id="1499966"/>
    <lineage>
        <taxon>Bacteria</taxon>
        <taxon>Candidatus Moduliflexota</taxon>
        <taxon>Candidatus Moduliflexia</taxon>
        <taxon>Candidatus Moduliflexales</taxon>
        <taxon>Candidatus Moduliflexaceae</taxon>
    </lineage>
</organism>
<keyword evidence="2" id="KW-0472">Membrane</keyword>
<keyword evidence="2" id="KW-1133">Transmembrane helix</keyword>
<dbReference type="STRING" id="1499966.U14_00606"/>
<accession>A0A0S6VQ99</accession>
<keyword evidence="2" id="KW-0812">Transmembrane</keyword>
<gene>
    <name evidence="3" type="ORF">U14_00606</name>
</gene>
<dbReference type="EMBL" id="DF820455">
    <property type="protein sequence ID" value="GAK49384.1"/>
    <property type="molecule type" value="Genomic_DNA"/>
</dbReference>
<keyword evidence="4" id="KW-1185">Reference proteome</keyword>
<evidence type="ECO:0000256" key="1">
    <source>
        <dbReference type="SAM" id="MobiDB-lite"/>
    </source>
</evidence>